<dbReference type="EC" id="3.6.1.27" evidence="3 17"/>
<comment type="function">
    <text evidence="17">Catalyzes the dephosphorylation of undecaprenyl diphosphate (UPP). Confers resistance to bacitracin.</text>
</comment>
<comment type="subcellular location">
    <subcellularLocation>
        <location evidence="1 17">Cell membrane</location>
        <topology evidence="1 17">Multi-pass membrane protein</topology>
    </subcellularLocation>
</comment>
<dbReference type="HAMAP" id="MF_01006">
    <property type="entry name" value="Undec_diphosphatase"/>
    <property type="match status" value="1"/>
</dbReference>
<keyword evidence="13 17" id="KW-0961">Cell wall biogenesis/degradation</keyword>
<name>A0ABR7MZB7_9FIRM</name>
<evidence type="ECO:0000256" key="1">
    <source>
        <dbReference type="ARBA" id="ARBA00004651"/>
    </source>
</evidence>
<feature type="transmembrane region" description="Helical" evidence="17">
    <location>
        <begin position="41"/>
        <end position="62"/>
    </location>
</feature>
<feature type="transmembrane region" description="Helical" evidence="17">
    <location>
        <begin position="270"/>
        <end position="289"/>
    </location>
</feature>
<dbReference type="RefSeq" id="WP_249297376.1">
    <property type="nucleotide sequence ID" value="NZ_JACRSX010000003.1"/>
</dbReference>
<keyword evidence="7 17" id="KW-0378">Hydrolase</keyword>
<evidence type="ECO:0000256" key="10">
    <source>
        <dbReference type="ARBA" id="ARBA00022989"/>
    </source>
</evidence>
<keyword evidence="8 17" id="KW-0133">Cell shape</keyword>
<evidence type="ECO:0000256" key="15">
    <source>
        <dbReference type="ARBA" id="ARBA00032932"/>
    </source>
</evidence>
<evidence type="ECO:0000256" key="12">
    <source>
        <dbReference type="ARBA" id="ARBA00023251"/>
    </source>
</evidence>
<evidence type="ECO:0000256" key="8">
    <source>
        <dbReference type="ARBA" id="ARBA00022960"/>
    </source>
</evidence>
<comment type="catalytic activity">
    <reaction evidence="16 17">
        <text>di-trans,octa-cis-undecaprenyl diphosphate + H2O = di-trans,octa-cis-undecaprenyl phosphate + phosphate + H(+)</text>
        <dbReference type="Rhea" id="RHEA:28094"/>
        <dbReference type="ChEBI" id="CHEBI:15377"/>
        <dbReference type="ChEBI" id="CHEBI:15378"/>
        <dbReference type="ChEBI" id="CHEBI:43474"/>
        <dbReference type="ChEBI" id="CHEBI:58405"/>
        <dbReference type="ChEBI" id="CHEBI:60392"/>
        <dbReference type="EC" id="3.6.1.27"/>
    </reaction>
</comment>
<evidence type="ECO:0000256" key="7">
    <source>
        <dbReference type="ARBA" id="ARBA00022801"/>
    </source>
</evidence>
<comment type="caution">
    <text evidence="18">The sequence shown here is derived from an EMBL/GenBank/DDBJ whole genome shotgun (WGS) entry which is preliminary data.</text>
</comment>
<accession>A0ABR7MZB7</accession>
<dbReference type="Proteomes" id="UP000606193">
    <property type="component" value="Unassembled WGS sequence"/>
</dbReference>
<keyword evidence="19" id="KW-1185">Reference proteome</keyword>
<feature type="transmembrane region" description="Helical" evidence="17">
    <location>
        <begin position="108"/>
        <end position="126"/>
    </location>
</feature>
<evidence type="ECO:0000313" key="18">
    <source>
        <dbReference type="EMBL" id="MBC8561716.1"/>
    </source>
</evidence>
<dbReference type="PANTHER" id="PTHR30622">
    <property type="entry name" value="UNDECAPRENYL-DIPHOSPHATASE"/>
    <property type="match status" value="1"/>
</dbReference>
<keyword evidence="5 17" id="KW-1003">Cell membrane</keyword>
<evidence type="ECO:0000256" key="11">
    <source>
        <dbReference type="ARBA" id="ARBA00023136"/>
    </source>
</evidence>
<feature type="transmembrane region" description="Helical" evidence="17">
    <location>
        <begin position="239"/>
        <end position="258"/>
    </location>
</feature>
<dbReference type="InterPro" id="IPR003824">
    <property type="entry name" value="UppP"/>
</dbReference>
<organism evidence="18 19">
    <name type="scientific">Jutongia huaianensis</name>
    <dbReference type="NCBI Taxonomy" id="2763668"/>
    <lineage>
        <taxon>Bacteria</taxon>
        <taxon>Bacillati</taxon>
        <taxon>Bacillota</taxon>
        <taxon>Clostridia</taxon>
        <taxon>Lachnospirales</taxon>
        <taxon>Lachnospiraceae</taxon>
        <taxon>Jutongia</taxon>
    </lineage>
</organism>
<evidence type="ECO:0000256" key="16">
    <source>
        <dbReference type="ARBA" id="ARBA00047594"/>
    </source>
</evidence>
<keyword evidence="10 17" id="KW-1133">Transmembrane helix</keyword>
<reference evidence="18 19" key="1">
    <citation type="submission" date="2020-08" db="EMBL/GenBank/DDBJ databases">
        <title>Genome public.</title>
        <authorList>
            <person name="Liu C."/>
            <person name="Sun Q."/>
        </authorList>
    </citation>
    <scope>NUCLEOTIDE SEQUENCE [LARGE SCALE GENOMIC DNA]</scope>
    <source>
        <strain evidence="18 19">NSJ-37</strain>
    </source>
</reference>
<dbReference type="EMBL" id="JACRSX010000003">
    <property type="protein sequence ID" value="MBC8561716.1"/>
    <property type="molecule type" value="Genomic_DNA"/>
</dbReference>
<evidence type="ECO:0000313" key="19">
    <source>
        <dbReference type="Proteomes" id="UP000606193"/>
    </source>
</evidence>
<evidence type="ECO:0000256" key="6">
    <source>
        <dbReference type="ARBA" id="ARBA00022692"/>
    </source>
</evidence>
<evidence type="ECO:0000256" key="14">
    <source>
        <dbReference type="ARBA" id="ARBA00032707"/>
    </source>
</evidence>
<keyword evidence="12 17" id="KW-0046">Antibiotic resistance</keyword>
<evidence type="ECO:0000256" key="5">
    <source>
        <dbReference type="ARBA" id="ARBA00022475"/>
    </source>
</evidence>
<feature type="transmembrane region" description="Helical" evidence="17">
    <location>
        <begin position="210"/>
        <end position="227"/>
    </location>
</feature>
<evidence type="ECO:0000256" key="4">
    <source>
        <dbReference type="ARBA" id="ARBA00021581"/>
    </source>
</evidence>
<evidence type="ECO:0000256" key="9">
    <source>
        <dbReference type="ARBA" id="ARBA00022984"/>
    </source>
</evidence>
<keyword evidence="9 17" id="KW-0573">Peptidoglycan synthesis</keyword>
<evidence type="ECO:0000256" key="17">
    <source>
        <dbReference type="HAMAP-Rule" id="MF_01006"/>
    </source>
</evidence>
<comment type="miscellaneous">
    <text evidence="17">Bacitracin is thought to be involved in the inhibition of peptidoglycan synthesis by sequestering undecaprenyl diphosphate, thereby reducing the pool of lipid carrier available.</text>
</comment>
<evidence type="ECO:0000256" key="3">
    <source>
        <dbReference type="ARBA" id="ARBA00012374"/>
    </source>
</evidence>
<proteinExistence type="inferred from homology"/>
<protein>
    <recommendedName>
        <fullName evidence="4 17">Undecaprenyl-diphosphatase</fullName>
        <ecNumber evidence="3 17">3.6.1.27</ecNumber>
    </recommendedName>
    <alternativeName>
        <fullName evidence="15 17">Bacitracin resistance protein</fullName>
    </alternativeName>
    <alternativeName>
        <fullName evidence="14 17">Undecaprenyl pyrophosphate phosphatase</fullName>
    </alternativeName>
</protein>
<keyword evidence="11 17" id="KW-0472">Membrane</keyword>
<dbReference type="Pfam" id="PF02673">
    <property type="entry name" value="BacA"/>
    <property type="match status" value="1"/>
</dbReference>
<evidence type="ECO:0000256" key="13">
    <source>
        <dbReference type="ARBA" id="ARBA00023316"/>
    </source>
</evidence>
<evidence type="ECO:0000256" key="2">
    <source>
        <dbReference type="ARBA" id="ARBA00010621"/>
    </source>
</evidence>
<feature type="transmembrane region" description="Helical" evidence="17">
    <location>
        <begin position="138"/>
        <end position="157"/>
    </location>
</feature>
<dbReference type="PANTHER" id="PTHR30622:SF2">
    <property type="entry name" value="UNDECAPRENYL-DIPHOSPHATASE"/>
    <property type="match status" value="1"/>
</dbReference>
<keyword evidence="6 17" id="KW-0812">Transmembrane</keyword>
<comment type="similarity">
    <text evidence="2 17">Belongs to the UppP family.</text>
</comment>
<sequence>MSLWKAVLLGLVQGLTEFLPVSSSGHLVLIKQLLHVNLESGGMFFDVMLHFGTLLAIFVAFWNDISHLIREGFHILGDSFSNVGRFFQNLTGKQRPYHKVVRSSYRKYVMLVIVSTIPTGLIGVIFKDYVEQANEIALVPACCLLVTAVFLVIADLVEPGSKKPKDIRYGEAALVGVSQGIATLPGVSRSGTTITACLLCGFDKRFAVKYSFIMSIPAVLGAVLLEIGDLSSLALTQTDVLYCIISMLVAAVSGYLAIRFMMGLIRGKRFKYFAIYCAVVGIVSIIASIRA</sequence>
<gene>
    <name evidence="17" type="primary">uppP</name>
    <name evidence="18" type="ORF">H8704_03570</name>
</gene>